<evidence type="ECO:0000259" key="7">
    <source>
        <dbReference type="PROSITE" id="PS50157"/>
    </source>
</evidence>
<dbReference type="GO" id="GO:0005634">
    <property type="term" value="C:nucleus"/>
    <property type="evidence" value="ECO:0007669"/>
    <property type="project" value="UniProtKB-ARBA"/>
</dbReference>
<feature type="domain" description="C2H2-type" evidence="7">
    <location>
        <begin position="132"/>
        <end position="159"/>
    </location>
</feature>
<keyword evidence="1" id="KW-0479">Metal-binding</keyword>
<dbReference type="AlphaFoldDB" id="A0A154P6U8"/>
<dbReference type="InterPro" id="IPR036236">
    <property type="entry name" value="Znf_C2H2_sf"/>
</dbReference>
<dbReference type="Gene3D" id="3.30.160.60">
    <property type="entry name" value="Classic Zinc Finger"/>
    <property type="match status" value="4"/>
</dbReference>
<evidence type="ECO:0000256" key="6">
    <source>
        <dbReference type="SAM" id="MobiDB-lite"/>
    </source>
</evidence>
<feature type="region of interest" description="Disordered" evidence="6">
    <location>
        <begin position="1"/>
        <end position="38"/>
    </location>
</feature>
<dbReference type="InterPro" id="IPR013087">
    <property type="entry name" value="Znf_C2H2_type"/>
</dbReference>
<gene>
    <name evidence="8" type="ORF">WN55_08949</name>
</gene>
<accession>A0A154P6U8</accession>
<proteinExistence type="predicted"/>
<dbReference type="Pfam" id="PF00096">
    <property type="entry name" value="zf-C2H2"/>
    <property type="match status" value="3"/>
</dbReference>
<evidence type="ECO:0000256" key="5">
    <source>
        <dbReference type="PROSITE-ProRule" id="PRU00042"/>
    </source>
</evidence>
<keyword evidence="3 5" id="KW-0863">Zinc-finger</keyword>
<evidence type="ECO:0000256" key="2">
    <source>
        <dbReference type="ARBA" id="ARBA00022737"/>
    </source>
</evidence>
<dbReference type="PROSITE" id="PS00028">
    <property type="entry name" value="ZINC_FINGER_C2H2_1"/>
    <property type="match status" value="5"/>
</dbReference>
<evidence type="ECO:0000313" key="8">
    <source>
        <dbReference type="EMBL" id="KZC07064.1"/>
    </source>
</evidence>
<evidence type="ECO:0000256" key="1">
    <source>
        <dbReference type="ARBA" id="ARBA00022723"/>
    </source>
</evidence>
<dbReference type="FunFam" id="3.30.160.60:FF:000446">
    <property type="entry name" value="Zinc finger protein"/>
    <property type="match status" value="1"/>
</dbReference>
<evidence type="ECO:0000256" key="3">
    <source>
        <dbReference type="ARBA" id="ARBA00022771"/>
    </source>
</evidence>
<dbReference type="SUPFAM" id="SSF57667">
    <property type="entry name" value="beta-beta-alpha zinc fingers"/>
    <property type="match status" value="4"/>
</dbReference>
<dbReference type="STRING" id="178035.A0A154P6U8"/>
<dbReference type="Pfam" id="PF13912">
    <property type="entry name" value="zf-C2H2_6"/>
    <property type="match status" value="1"/>
</dbReference>
<feature type="domain" description="C2H2-type" evidence="7">
    <location>
        <begin position="208"/>
        <end position="235"/>
    </location>
</feature>
<reference evidence="8 9" key="1">
    <citation type="submission" date="2015-07" db="EMBL/GenBank/DDBJ databases">
        <title>The genome of Dufourea novaeangliae.</title>
        <authorList>
            <person name="Pan H."/>
            <person name="Kapheim K."/>
        </authorList>
    </citation>
    <scope>NUCLEOTIDE SEQUENCE [LARGE SCALE GENOMIC DNA]</scope>
    <source>
        <strain evidence="8">0120121106</strain>
        <tissue evidence="8">Whole body</tissue>
    </source>
</reference>
<sequence>MSEHSQQPTMSPVMASVEQEEALNAEREAREARTRARCRTYSEMMDRKDITNHEEPPPKKNTPNAFKNVARCGICLEWFSDHTTMLTHLQTHSDNYTCKNFICHICKKSFKEKWQLFRHEMSHKRNESVPMYICSVCNKSFADKNAYKTHQKTHIVDKTYHCSKCNKIFFKEVTLLTHQCTTEGLFGKKGVTAKSSQRSGSLGSGKKYKCSKCNATFSSFQSKNSHMRVHTEGSHSVVQKDEIKIESEDESMPKLSPEAALEYSMAIEPKVEINEESAPPPLKRTLIKTTGGYRCGVCQSPFVLRELAVAHLRSAHPLMPYQCPYCKKRFTTQYTFTHHIKSDHPDEHEN</sequence>
<dbReference type="PROSITE" id="PS50157">
    <property type="entry name" value="ZINC_FINGER_C2H2_2"/>
    <property type="match status" value="4"/>
</dbReference>
<protein>
    <submittedName>
        <fullName evidence="8">Zinc finger protein Xfin</fullName>
    </submittedName>
</protein>
<feature type="compositionally biased region" description="Polar residues" evidence="6">
    <location>
        <begin position="1"/>
        <end position="10"/>
    </location>
</feature>
<evidence type="ECO:0000313" key="9">
    <source>
        <dbReference type="Proteomes" id="UP000076502"/>
    </source>
</evidence>
<keyword evidence="4" id="KW-0862">Zinc</keyword>
<evidence type="ECO:0000256" key="4">
    <source>
        <dbReference type="ARBA" id="ARBA00022833"/>
    </source>
</evidence>
<dbReference type="EMBL" id="KQ434820">
    <property type="protein sequence ID" value="KZC07064.1"/>
    <property type="molecule type" value="Genomic_DNA"/>
</dbReference>
<feature type="compositionally biased region" description="Basic and acidic residues" evidence="6">
    <location>
        <begin position="24"/>
        <end position="34"/>
    </location>
</feature>
<dbReference type="OrthoDB" id="654211at2759"/>
<feature type="domain" description="C2H2-type" evidence="7">
    <location>
        <begin position="321"/>
        <end position="349"/>
    </location>
</feature>
<organism evidence="8 9">
    <name type="scientific">Dufourea novaeangliae</name>
    <name type="common">Sweat bee</name>
    <dbReference type="NCBI Taxonomy" id="178035"/>
    <lineage>
        <taxon>Eukaryota</taxon>
        <taxon>Metazoa</taxon>
        <taxon>Ecdysozoa</taxon>
        <taxon>Arthropoda</taxon>
        <taxon>Hexapoda</taxon>
        <taxon>Insecta</taxon>
        <taxon>Pterygota</taxon>
        <taxon>Neoptera</taxon>
        <taxon>Endopterygota</taxon>
        <taxon>Hymenoptera</taxon>
        <taxon>Apocrita</taxon>
        <taxon>Aculeata</taxon>
        <taxon>Apoidea</taxon>
        <taxon>Anthophila</taxon>
        <taxon>Halictidae</taxon>
        <taxon>Rophitinae</taxon>
        <taxon>Dufourea</taxon>
    </lineage>
</organism>
<dbReference type="PANTHER" id="PTHR24379:SF121">
    <property type="entry name" value="C2H2-TYPE DOMAIN-CONTAINING PROTEIN"/>
    <property type="match status" value="1"/>
</dbReference>
<keyword evidence="9" id="KW-1185">Reference proteome</keyword>
<feature type="domain" description="C2H2-type" evidence="7">
    <location>
        <begin position="101"/>
        <end position="128"/>
    </location>
</feature>
<dbReference type="SMART" id="SM00355">
    <property type="entry name" value="ZnF_C2H2"/>
    <property type="match status" value="7"/>
</dbReference>
<keyword evidence="2" id="KW-0677">Repeat</keyword>
<dbReference type="Proteomes" id="UP000076502">
    <property type="component" value="Unassembled WGS sequence"/>
</dbReference>
<dbReference type="PANTHER" id="PTHR24379">
    <property type="entry name" value="KRAB AND ZINC FINGER DOMAIN-CONTAINING"/>
    <property type="match status" value="1"/>
</dbReference>
<name>A0A154P6U8_DUFNO</name>
<dbReference type="GO" id="GO:0008270">
    <property type="term" value="F:zinc ion binding"/>
    <property type="evidence" value="ECO:0007669"/>
    <property type="project" value="UniProtKB-KW"/>
</dbReference>